<evidence type="ECO:0000256" key="1">
    <source>
        <dbReference type="ARBA" id="ARBA00023027"/>
    </source>
</evidence>
<dbReference type="AlphaFoldDB" id="A0A0D3DF21"/>
<dbReference type="SUPFAM" id="SSF52200">
    <property type="entry name" value="Toll/Interleukin receptor TIR domain"/>
    <property type="match status" value="1"/>
</dbReference>
<feature type="domain" description="TIR" evidence="2">
    <location>
        <begin position="11"/>
        <end position="158"/>
    </location>
</feature>
<evidence type="ECO:0000313" key="4">
    <source>
        <dbReference type="Proteomes" id="UP000032141"/>
    </source>
</evidence>
<dbReference type="EnsemblPlants" id="Bo7g106690.1">
    <property type="protein sequence ID" value="Bo7g106690.1"/>
    <property type="gene ID" value="Bo7g106690"/>
</dbReference>
<sequence length="158" mass="18342">MAASSTVRSVPKHQVFLNFRGELRYQFISHLAKALTDKNIQIFIDEDAEKDQPLSNLFKEIEKSRIALAVFSKLYTESNWCLDELERIKERTKAGELKTIPIFYNVDPKTVRYQTGEFGDALRKNEKRGVTDDKMENWKEALAYVSNLLGFEFDGKRV</sequence>
<dbReference type="GO" id="GO:0007165">
    <property type="term" value="P:signal transduction"/>
    <property type="evidence" value="ECO:0007669"/>
    <property type="project" value="InterPro"/>
</dbReference>
<dbReference type="PROSITE" id="PS50104">
    <property type="entry name" value="TIR"/>
    <property type="match status" value="1"/>
</dbReference>
<dbReference type="PANTHER" id="PTHR32009:SF109">
    <property type="entry name" value="TOLL-INTERLEUKIN-RESISTANCE (TIR) DOMAIN FAMILY PROTEIN"/>
    <property type="match status" value="1"/>
</dbReference>
<dbReference type="InterPro" id="IPR035897">
    <property type="entry name" value="Toll_tir_struct_dom_sf"/>
</dbReference>
<organism evidence="3 4">
    <name type="scientific">Brassica oleracea var. oleracea</name>
    <dbReference type="NCBI Taxonomy" id="109376"/>
    <lineage>
        <taxon>Eukaryota</taxon>
        <taxon>Viridiplantae</taxon>
        <taxon>Streptophyta</taxon>
        <taxon>Embryophyta</taxon>
        <taxon>Tracheophyta</taxon>
        <taxon>Spermatophyta</taxon>
        <taxon>Magnoliopsida</taxon>
        <taxon>eudicotyledons</taxon>
        <taxon>Gunneridae</taxon>
        <taxon>Pentapetalae</taxon>
        <taxon>rosids</taxon>
        <taxon>malvids</taxon>
        <taxon>Brassicales</taxon>
        <taxon>Brassicaceae</taxon>
        <taxon>Brassiceae</taxon>
        <taxon>Brassica</taxon>
    </lineage>
</organism>
<protein>
    <recommendedName>
        <fullName evidence="2">TIR domain-containing protein</fullName>
    </recommendedName>
</protein>
<evidence type="ECO:0000259" key="2">
    <source>
        <dbReference type="PROSITE" id="PS50104"/>
    </source>
</evidence>
<dbReference type="SMART" id="SM00255">
    <property type="entry name" value="TIR"/>
    <property type="match status" value="1"/>
</dbReference>
<reference evidence="3 4" key="1">
    <citation type="journal article" date="2014" name="Genome Biol.">
        <title>Transcriptome and methylome profiling reveals relics of genome dominance in the mesopolyploid Brassica oleracea.</title>
        <authorList>
            <person name="Parkin I.A."/>
            <person name="Koh C."/>
            <person name="Tang H."/>
            <person name="Robinson S.J."/>
            <person name="Kagale S."/>
            <person name="Clarke W.E."/>
            <person name="Town C.D."/>
            <person name="Nixon J."/>
            <person name="Krishnakumar V."/>
            <person name="Bidwell S.L."/>
            <person name="Denoeud F."/>
            <person name="Belcram H."/>
            <person name="Links M.G."/>
            <person name="Just J."/>
            <person name="Clarke C."/>
            <person name="Bender T."/>
            <person name="Huebert T."/>
            <person name="Mason A.S."/>
            <person name="Pires J.C."/>
            <person name="Barker G."/>
            <person name="Moore J."/>
            <person name="Walley P.G."/>
            <person name="Manoli S."/>
            <person name="Batley J."/>
            <person name="Edwards D."/>
            <person name="Nelson M.N."/>
            <person name="Wang X."/>
            <person name="Paterson A.H."/>
            <person name="King G."/>
            <person name="Bancroft I."/>
            <person name="Chalhoub B."/>
            <person name="Sharpe A.G."/>
        </authorList>
    </citation>
    <scope>NUCLEOTIDE SEQUENCE</scope>
    <source>
        <strain evidence="3 4">cv. TO1000</strain>
    </source>
</reference>
<dbReference type="PANTHER" id="PTHR32009">
    <property type="entry name" value="TMV RESISTANCE PROTEIN N-LIKE"/>
    <property type="match status" value="1"/>
</dbReference>
<evidence type="ECO:0000313" key="3">
    <source>
        <dbReference type="EnsemblPlants" id="Bo7g106690.1"/>
    </source>
</evidence>
<proteinExistence type="predicted"/>
<dbReference type="OMA" id="RYQFISH"/>
<dbReference type="HOGENOM" id="CLU_001561_3_1_1"/>
<dbReference type="Gramene" id="Bo7g106690.1">
    <property type="protein sequence ID" value="Bo7g106690.1"/>
    <property type="gene ID" value="Bo7g106690"/>
</dbReference>
<accession>A0A0D3DF21</accession>
<reference evidence="3" key="2">
    <citation type="submission" date="2015-03" db="UniProtKB">
        <authorList>
            <consortium name="EnsemblPlants"/>
        </authorList>
    </citation>
    <scope>IDENTIFICATION</scope>
</reference>
<dbReference type="eggNOG" id="ENOG502R4BG">
    <property type="taxonomic scope" value="Eukaryota"/>
</dbReference>
<keyword evidence="4" id="KW-1185">Reference proteome</keyword>
<dbReference type="Gene3D" id="3.40.50.10140">
    <property type="entry name" value="Toll/interleukin-1 receptor homology (TIR) domain"/>
    <property type="match status" value="1"/>
</dbReference>
<dbReference type="Pfam" id="PF01582">
    <property type="entry name" value="TIR"/>
    <property type="match status" value="1"/>
</dbReference>
<dbReference type="Proteomes" id="UP000032141">
    <property type="component" value="Chromosome C7"/>
</dbReference>
<dbReference type="FunFam" id="3.40.50.10140:FF:000007">
    <property type="entry name" value="Disease resistance protein (TIR-NBS-LRR class)"/>
    <property type="match status" value="1"/>
</dbReference>
<dbReference type="InterPro" id="IPR000157">
    <property type="entry name" value="TIR_dom"/>
</dbReference>
<dbReference type="STRING" id="109376.A0A0D3DF21"/>
<keyword evidence="1" id="KW-0520">NAD</keyword>
<name>A0A0D3DF21_BRAOL</name>